<protein>
    <submittedName>
        <fullName evidence="2">Uncharacterized protein</fullName>
    </submittedName>
</protein>
<organism evidence="2 3">
    <name type="scientific">Pythium insidiosum</name>
    <name type="common">Pythiosis disease agent</name>
    <dbReference type="NCBI Taxonomy" id="114742"/>
    <lineage>
        <taxon>Eukaryota</taxon>
        <taxon>Sar</taxon>
        <taxon>Stramenopiles</taxon>
        <taxon>Oomycota</taxon>
        <taxon>Peronosporomycetes</taxon>
        <taxon>Pythiales</taxon>
        <taxon>Pythiaceae</taxon>
        <taxon>Pythium</taxon>
    </lineage>
</organism>
<proteinExistence type="predicted"/>
<sequence>MLKTVVCTVVLVSGIAMFVAIGLSIAAFSKVNWLTLHGRPDDQVAPNVYFEKLMVGEFRTCVTLRVYSDETNKWKSRETCYNSHLTKRQKKTVVNDLVTGEKLVLAPVCDADRDWEARVLGIPLRVSVVEIWERQCGGLWWLNVVTSICAWLSALGLLVFTFEVPLGDPNDPICTKLVSLAVSTLAPISQAVPVLVWQYAMDVPDFEAGSCLKFAKAATVILVWA</sequence>
<keyword evidence="1" id="KW-1133">Transmembrane helix</keyword>
<feature type="transmembrane region" description="Helical" evidence="1">
    <location>
        <begin position="6"/>
        <end position="29"/>
    </location>
</feature>
<keyword evidence="1" id="KW-0812">Transmembrane</keyword>
<feature type="transmembrane region" description="Helical" evidence="1">
    <location>
        <begin position="140"/>
        <end position="162"/>
    </location>
</feature>
<evidence type="ECO:0000313" key="3">
    <source>
        <dbReference type="Proteomes" id="UP001209570"/>
    </source>
</evidence>
<keyword evidence="1" id="KW-0472">Membrane</keyword>
<evidence type="ECO:0000256" key="1">
    <source>
        <dbReference type="SAM" id="Phobius"/>
    </source>
</evidence>
<dbReference type="Proteomes" id="UP001209570">
    <property type="component" value="Unassembled WGS sequence"/>
</dbReference>
<gene>
    <name evidence="2" type="ORF">P43SY_004476</name>
</gene>
<keyword evidence="3" id="KW-1185">Reference proteome</keyword>
<evidence type="ECO:0000313" key="2">
    <source>
        <dbReference type="EMBL" id="KAJ0392554.1"/>
    </source>
</evidence>
<comment type="caution">
    <text evidence="2">The sequence shown here is derived from an EMBL/GenBank/DDBJ whole genome shotgun (WGS) entry which is preliminary data.</text>
</comment>
<dbReference type="EMBL" id="JAKCXM010000615">
    <property type="protein sequence ID" value="KAJ0392554.1"/>
    <property type="molecule type" value="Genomic_DNA"/>
</dbReference>
<dbReference type="AlphaFoldDB" id="A0AAD5LT22"/>
<name>A0AAD5LT22_PYTIN</name>
<reference evidence="2" key="1">
    <citation type="submission" date="2021-12" db="EMBL/GenBank/DDBJ databases">
        <title>Prjna785345.</title>
        <authorList>
            <person name="Rujirawat T."/>
            <person name="Krajaejun T."/>
        </authorList>
    </citation>
    <scope>NUCLEOTIDE SEQUENCE</scope>
    <source>
        <strain evidence="2">Pi057C3</strain>
    </source>
</reference>
<accession>A0AAD5LT22</accession>